<dbReference type="InterPro" id="IPR002514">
    <property type="entry name" value="Transposase_8"/>
</dbReference>
<sequence>MSISPETRHIQLRSFRSLPDLTNLQEVHWSKRRVEKQLCMKEIDTEGRIAKVIVDRMCYQMNPCLHRVTLVSHTGKKSTKQLFANEIIKKYMCYLDISIIMHLKSFVPPEFEGIVLKKIKELTVNLDTVSVIRSTGGFCAFKDASGNTRLKPVVGNIDALFLRYIDGSIKELECRSSVDVVKYFGKYLDKDSRYDPEIRSLVDIYAGFSEEQIIEILKEVEAKGSIEDVLSRYCIALGTYYTWCSKYSGLLPEIKKVKKLEEENRKIKQMLAEIEINITGLKGKLLLFKNSFVKDE</sequence>
<organism evidence="1 2">
    <name type="scientific">Candidatus Rhabdochlamydia porcellionis</name>
    <dbReference type="NCBI Taxonomy" id="225148"/>
    <lineage>
        <taxon>Bacteria</taxon>
        <taxon>Pseudomonadati</taxon>
        <taxon>Chlamydiota</taxon>
        <taxon>Chlamydiia</taxon>
        <taxon>Parachlamydiales</taxon>
        <taxon>Candidatus Rhabdochlamydiaceae</taxon>
        <taxon>Candidatus Rhabdochlamydia</taxon>
    </lineage>
</organism>
<dbReference type="EMBL" id="CP075585">
    <property type="protein sequence ID" value="QZA58736.1"/>
    <property type="molecule type" value="Genomic_DNA"/>
</dbReference>
<evidence type="ECO:0000313" key="2">
    <source>
        <dbReference type="Proteomes" id="UP000822862"/>
    </source>
</evidence>
<reference evidence="1 2" key="2">
    <citation type="submission" date="2021-05" db="EMBL/GenBank/DDBJ databases">
        <title>Ecology and evolution of chlamydial symbionts of arthropods.</title>
        <authorList>
            <person name="Halter T."/>
            <person name="Sixt B.S."/>
            <person name="Toenshoff E.R."/>
            <person name="Koestlbacher S."/>
            <person name="Schulz F."/>
            <person name="Kostanjsek R."/>
            <person name="Collingro A."/>
            <person name="Hendrickx F."/>
            <person name="Horn M."/>
        </authorList>
    </citation>
    <scope>NUCLEOTIDE SEQUENCE [LARGE SCALE GENOMIC DNA]</scope>
    <source>
        <strain evidence="1 2">15C</strain>
    </source>
</reference>
<dbReference type="Pfam" id="PF01527">
    <property type="entry name" value="HTH_Tnp_1"/>
    <property type="match status" value="1"/>
</dbReference>
<dbReference type="RefSeq" id="WP_194845677.1">
    <property type="nucleotide sequence ID" value="NZ_CP075585.1"/>
</dbReference>
<reference evidence="1 2" key="1">
    <citation type="submission" date="2020-01" db="EMBL/GenBank/DDBJ databases">
        <authorList>
            <person name="Sixt B."/>
            <person name="Schulz F."/>
            <person name="Kostanjsek R."/>
            <person name="Koestlbacher S."/>
            <person name="Collingro A."/>
            <person name="Toenshoff E."/>
            <person name="Horn M."/>
        </authorList>
    </citation>
    <scope>NUCLEOTIDE SEQUENCE [LARGE SCALE GENOMIC DNA]</scope>
    <source>
        <strain evidence="1 2">15C</strain>
    </source>
</reference>
<protein>
    <submittedName>
        <fullName evidence="1">Uncharacterized protein</fullName>
    </submittedName>
</protein>
<proteinExistence type="predicted"/>
<accession>A0ABX8Z3T7</accession>
<dbReference type="InterPro" id="IPR009057">
    <property type="entry name" value="Homeodomain-like_sf"/>
</dbReference>
<dbReference type="PANTHER" id="PTHR33609">
    <property type="entry name" value="LOW CALCIUM RESPONSE LOCUS PROTEIN S"/>
    <property type="match status" value="1"/>
</dbReference>
<dbReference type="SUPFAM" id="SSF46689">
    <property type="entry name" value="Homeodomain-like"/>
    <property type="match status" value="1"/>
</dbReference>
<dbReference type="PANTHER" id="PTHR33609:SF5">
    <property type="entry name" value="LOW CALCIUM RESPONSE LOCUS PROTEIN S"/>
    <property type="match status" value="1"/>
</dbReference>
<keyword evidence="2" id="KW-1185">Reference proteome</keyword>
<evidence type="ECO:0000313" key="1">
    <source>
        <dbReference type="EMBL" id="QZA58736.1"/>
    </source>
</evidence>
<dbReference type="Proteomes" id="UP000822862">
    <property type="component" value="Chromosome"/>
</dbReference>
<name>A0ABX8Z3T7_9BACT</name>
<gene>
    <name evidence="1" type="ORF">RHAB15C_0000615</name>
</gene>
<dbReference type="InterPro" id="IPR052546">
    <property type="entry name" value="Transposase_8_domain"/>
</dbReference>